<gene>
    <name evidence="2" type="ORF">ASUL_07134</name>
    <name evidence="3" type="ORF">TQ35_003290</name>
</gene>
<accession>W7KL61</accession>
<dbReference type="PATRIC" id="fig|1326980.6.peg.1414"/>
<sequence>MCQFRLSETSADPESIFKLYKCVVSKTKHVDRLRFFRQVGEEIARVKSPRESPEIIALVADWGQGKTTFLSIVSEALNEVGKRFAKLNFVDVLKNLKVLEEVKLNDVVLIDEVESAIDFATTKYSDQIKEFWLFVKELANSKGNKVVYLSMTPSAYSKLFSNILPSMFPETYYSILQRMKRVVIGTPTKLEFLAMMSCLLDFNNAKDDVLKWMDLPFWTITPERRRYAKFFNDVVCNSYAFEDQSEFVFKGVLESKWLNEEEETIRVQNLLKVEEGLDKEEVSKFHKSLMARIFDGSLLVERLSPHVVKGFTVSYDSWREVMGDSNLDDFLLLYNPGKDFDSSLFVFVSEDMDKVLQEGVKREEMKKAVERLLVRKRGEAFAYTWNFFESLVNTNVGNYVVEFKSREVKERAIKFVNENLLSVEKELDGVISLVKLLNGEVEETRISDRLRVLKWGNQERKFTVALAKVLNQSDLESLMSFLDHREDALLDGLILVSSDYINAKDVSKAIIEKCDRLSITLTVLDLTTPVKRQLLYLLYYFLNRSSVELKEDRVDLRLGDVKRQIQELSEEVRKKVEVRLLPVAKGNKRPIQSLNWVIFNYEVYPEKVSSIFSKVNELVNEKFRIFGSKQFKLEDIETEESLSEIVDYLAENGIVNSSNGVVNYEDLAGSYLKEFAKTLSGYLRQRYGEKVEEVVVDYILFLAKLKEKVQLNLSKVFDPRRSSSVEFLIYASLATGEIARHLEVGKLRELLEWKAKELLEKLNYDVSYGYFITAKARGAGIRSLSEMKESMLKFKENAEKAAKGGDVRNYFRLYFAFFNLYSLYKDFLEETERARNKASKIKEEVEKKLEVIKEAKKLAGVRGEVEEEAELREWLRRLDENFDDLIKELSSAIQKANNKEFDAIRNLIEMVQKNSQEESNNLYLLVWEIAKMSLENYPLIFPQSLKETSLYKLYVKALSIGEGIKRLEELIREVNRQDPSLRKLKESVNKEREEISEVYSRLKVKLDEIAGANK</sequence>
<dbReference type="InterPro" id="IPR027417">
    <property type="entry name" value="P-loop_NTPase"/>
</dbReference>
<keyword evidence="1" id="KW-0175">Coiled coil</keyword>
<proteinExistence type="predicted"/>
<evidence type="ECO:0008006" key="5">
    <source>
        <dbReference type="Google" id="ProtNLM"/>
    </source>
</evidence>
<evidence type="ECO:0000256" key="1">
    <source>
        <dbReference type="SAM" id="Coils"/>
    </source>
</evidence>
<comment type="caution">
    <text evidence="2">The sequence shown here is derived from an EMBL/GenBank/DDBJ whole genome shotgun (WGS) entry which is preliminary data.</text>
</comment>
<dbReference type="EMBL" id="JZWS02000002">
    <property type="protein sequence ID" value="MCL7343581.1"/>
    <property type="molecule type" value="Genomic_DNA"/>
</dbReference>
<dbReference type="Proteomes" id="UP000054284">
    <property type="component" value="Unassembled WGS sequence"/>
</dbReference>
<feature type="coiled-coil region" evidence="1">
    <location>
        <begin position="551"/>
        <end position="578"/>
    </location>
</feature>
<dbReference type="AlphaFoldDB" id="W7KL61"/>
<reference evidence="3" key="2">
    <citation type="submission" date="2022-05" db="EMBL/GenBank/DDBJ databases">
        <title>Metagenome Sequencing of an Archaeal-Dominated Microbial Community from a Hot Spring at the Los Azufres Geothermal Field, Mexico.</title>
        <authorList>
            <person name="Marin-Paredes R."/>
            <person name="Martinez-Romero E."/>
            <person name="Servin-Garciduenas L.E."/>
        </authorList>
    </citation>
    <scope>NUCLEOTIDE SEQUENCE</scope>
    <source>
        <strain evidence="3">AZ1-454</strain>
    </source>
</reference>
<dbReference type="EMBL" id="ASRH01000006">
    <property type="protein sequence ID" value="EWG06943.1"/>
    <property type="molecule type" value="Genomic_DNA"/>
</dbReference>
<name>W7KL61_9CREN</name>
<evidence type="ECO:0000313" key="2">
    <source>
        <dbReference type="EMBL" id="EWG06943.1"/>
    </source>
</evidence>
<reference evidence="2 4" key="1">
    <citation type="journal article" date="2014" name="Genome Announc.">
        <title>Draft Genome Sequence of the Sulfolobales Archaeon AZ1, Obtained through Metagenomic Analysis of a Mexican Hot Spring.</title>
        <authorList>
            <person name="Servin-Garciduenas L.E."/>
            <person name="Martinez-Romero E."/>
        </authorList>
    </citation>
    <scope>NUCLEOTIDE SEQUENCE [LARGE SCALE GENOMIC DNA]</scope>
    <source>
        <strain evidence="2">AZ1-illumnia</strain>
    </source>
</reference>
<organism evidence="2 4">
    <name type="scientific">Candidatus Aramenus sulfurataquae</name>
    <dbReference type="NCBI Taxonomy" id="1326980"/>
    <lineage>
        <taxon>Archaea</taxon>
        <taxon>Thermoproteota</taxon>
        <taxon>Thermoprotei</taxon>
        <taxon>Sulfolobales</taxon>
        <taxon>Sulfolobaceae</taxon>
        <taxon>Candidatus Aramenus</taxon>
    </lineage>
</organism>
<feature type="coiled-coil region" evidence="1">
    <location>
        <begin position="824"/>
        <end position="895"/>
    </location>
</feature>
<dbReference type="SUPFAM" id="SSF52540">
    <property type="entry name" value="P-loop containing nucleoside triphosphate hydrolases"/>
    <property type="match status" value="1"/>
</dbReference>
<evidence type="ECO:0000313" key="4">
    <source>
        <dbReference type="Proteomes" id="UP000054284"/>
    </source>
</evidence>
<evidence type="ECO:0000313" key="3">
    <source>
        <dbReference type="EMBL" id="MCL7343581.1"/>
    </source>
</evidence>
<keyword evidence="4" id="KW-1185">Reference proteome</keyword>
<protein>
    <recommendedName>
        <fullName evidence="5">KAP NTPase domain-containing protein</fullName>
    </recommendedName>
</protein>